<protein>
    <recommendedName>
        <fullName evidence="1">AttH domain-containing protein</fullName>
    </recommendedName>
</protein>
<name>A0A7K0BVU2_9ACTN</name>
<dbReference type="Proteomes" id="UP000487268">
    <property type="component" value="Unassembled WGS sequence"/>
</dbReference>
<dbReference type="PANTHER" id="PTHR38591:SF1">
    <property type="entry name" value="BLL1000 PROTEIN"/>
    <property type="match status" value="1"/>
</dbReference>
<dbReference type="AlphaFoldDB" id="A0A7K0BVU2"/>
<dbReference type="SUPFAM" id="SSF159245">
    <property type="entry name" value="AttH-like"/>
    <property type="match status" value="1"/>
</dbReference>
<comment type="caution">
    <text evidence="2">The sequence shown here is derived from an EMBL/GenBank/DDBJ whole genome shotgun (WGS) entry which is preliminary data.</text>
</comment>
<proteinExistence type="predicted"/>
<reference evidence="2 3" key="1">
    <citation type="submission" date="2019-10" db="EMBL/GenBank/DDBJ databases">
        <title>Actinomadura rubteroloni sp. nov. and Actinomadura macrotermitis sp. nov., isolated from the gut of fungus growing-termite Macrotermes natalensis.</title>
        <authorList>
            <person name="Benndorf R."/>
            <person name="Martin K."/>
            <person name="Kuefner M."/>
            <person name="De Beer W."/>
            <person name="Kaster A.-K."/>
            <person name="Vollmers J."/>
            <person name="Poulsen M."/>
            <person name="Beemelmanns C."/>
        </authorList>
    </citation>
    <scope>NUCLEOTIDE SEQUENCE [LARGE SCALE GENOMIC DNA]</scope>
    <source>
        <strain evidence="2 3">RB68</strain>
    </source>
</reference>
<dbReference type="InterPro" id="IPR023374">
    <property type="entry name" value="AttH-like_dom_sf"/>
</dbReference>
<accession>A0A7K0BVU2</accession>
<dbReference type="InterPro" id="IPR010791">
    <property type="entry name" value="AttH_dom"/>
</dbReference>
<evidence type="ECO:0000313" key="3">
    <source>
        <dbReference type="Proteomes" id="UP000487268"/>
    </source>
</evidence>
<dbReference type="Pfam" id="PF07143">
    <property type="entry name" value="CrtC"/>
    <property type="match status" value="1"/>
</dbReference>
<dbReference type="Pfam" id="PF17186">
    <property type="entry name" value="Lipocalin_9"/>
    <property type="match status" value="1"/>
</dbReference>
<dbReference type="PANTHER" id="PTHR38591">
    <property type="entry name" value="HYDROLASE"/>
    <property type="match status" value="1"/>
</dbReference>
<keyword evidence="3" id="KW-1185">Reference proteome</keyword>
<evidence type="ECO:0000313" key="2">
    <source>
        <dbReference type="EMBL" id="MQY05288.1"/>
    </source>
</evidence>
<organism evidence="2 3">
    <name type="scientific">Actinomadura macrotermitis</name>
    <dbReference type="NCBI Taxonomy" id="2585200"/>
    <lineage>
        <taxon>Bacteria</taxon>
        <taxon>Bacillati</taxon>
        <taxon>Actinomycetota</taxon>
        <taxon>Actinomycetes</taxon>
        <taxon>Streptosporangiales</taxon>
        <taxon>Thermomonosporaceae</taxon>
        <taxon>Actinomadura</taxon>
    </lineage>
</organism>
<feature type="domain" description="AttH" evidence="1">
    <location>
        <begin position="74"/>
        <end position="240"/>
    </location>
</feature>
<dbReference type="EMBL" id="WEGH01000002">
    <property type="protein sequence ID" value="MQY05288.1"/>
    <property type="molecule type" value="Genomic_DNA"/>
</dbReference>
<sequence>MTGTANIGRKSLCRWRRYYLAPMIKDHRGRRAGRRLLALWAAFAVALTLPVAASASTPGVSIPKDESPHNTAREWWYYTGHLDGVDSRGKRRSYGFEQVFFRNRIQYPTLEGYAANLAVTDLTGDGFKWETRTAGQPDNLPAGGGYDIAVQDWNMAGKSGQYRLGGGFQDGSYKLALNLEQRTPPALHGEYKDVKGLIDYAQWGESFYYSYTNLKTTGTIWDHGEPIKVTGTSWFDHQYGDFTRGYGSWDWFSVQLTNGTQYMVYLIKDRTGVVRRTGTLVRKDGSTVNLPAKSLYAEALGTWKSPVTGLSYSSGWKVHVPGGCLTIKPRRLDQEVAWEDAPGGGYWEGDSSVTGTIDGDSVTGRSYVEITTPDDTF</sequence>
<gene>
    <name evidence="2" type="ORF">ACRB68_33610</name>
</gene>
<dbReference type="OrthoDB" id="9770826at2"/>
<evidence type="ECO:0000259" key="1">
    <source>
        <dbReference type="Pfam" id="PF07143"/>
    </source>
</evidence>
<dbReference type="Gene3D" id="2.40.370.10">
    <property type="entry name" value="AttH-like domain"/>
    <property type="match status" value="2"/>
</dbReference>